<gene>
    <name evidence="2" type="ORF">MFLO_13825</name>
</gene>
<feature type="transmembrane region" description="Helical" evidence="1">
    <location>
        <begin position="143"/>
        <end position="161"/>
    </location>
</feature>
<dbReference type="Proteomes" id="UP000019249">
    <property type="component" value="Unassembled WGS sequence"/>
</dbReference>
<evidence type="ECO:0000313" key="2">
    <source>
        <dbReference type="EMBL" id="EUJ26955.1"/>
    </source>
</evidence>
<evidence type="ECO:0000256" key="1">
    <source>
        <dbReference type="SAM" id="Phobius"/>
    </source>
</evidence>
<keyword evidence="1" id="KW-0472">Membrane</keyword>
<keyword evidence="1" id="KW-0812">Transmembrane</keyword>
<protein>
    <submittedName>
        <fullName evidence="2">Uncharacterized protein</fullName>
    </submittedName>
</protein>
<dbReference type="RefSeq" id="WP_036098262.1">
    <property type="nucleotide sequence ID" value="NZ_AODF01000034.1"/>
</dbReference>
<evidence type="ECO:0000313" key="3">
    <source>
        <dbReference type="Proteomes" id="UP000019249"/>
    </source>
</evidence>
<feature type="transmembrane region" description="Helical" evidence="1">
    <location>
        <begin position="120"/>
        <end position="137"/>
    </location>
</feature>
<keyword evidence="1" id="KW-1133">Transmembrane helix</keyword>
<keyword evidence="3" id="KW-1185">Reference proteome</keyword>
<sequence length="190" mass="21735">MKSPWIPVFYDKKENKNYFYNVNEKKFVEGKYSAQNTIVTLLSGTIGVVLYALLGSFIIKMPTNYLAGLSILLGIIISGLLIIVIDHFSKKSIFGDPVSIEKISFCFEEGEKQLKKNLRTGYWTLLLAIGSTVVLYFSNGEAILFFATALFWMLPIPLIVLQRPFKRKKNVCSLSEESTTNREWRILKCW</sequence>
<reference evidence="2 3" key="1">
    <citation type="journal article" date="2014" name="Int. J. Syst. Evol. Microbiol.">
        <title>Listeria floridensis sp. nov., Listeria aquatica sp. nov., Listeria cornellensis sp. nov., Listeria riparia sp. nov. and Listeria grandensis sp. nov., from agricultural and natural environments.</title>
        <authorList>
            <person name="den Bakker H.C."/>
            <person name="Warchocki S."/>
            <person name="Wright E.M."/>
            <person name="Allred A.F."/>
            <person name="Ahlstrom C."/>
            <person name="Manuel C.S."/>
            <person name="Stasiewicz M.J."/>
            <person name="Burrell A."/>
            <person name="Roof S."/>
            <person name="Strawn L."/>
            <person name="Fortes E.D."/>
            <person name="Nightingale K.K."/>
            <person name="Kephart D."/>
            <person name="Wiedmann M."/>
        </authorList>
    </citation>
    <scope>NUCLEOTIDE SEQUENCE [LARGE SCALE GENOMIC DNA]</scope>
    <source>
        <strain evidence="2 3">FSL S10-1187</strain>
    </source>
</reference>
<proteinExistence type="predicted"/>
<feature type="transmembrane region" description="Helical" evidence="1">
    <location>
        <begin position="65"/>
        <end position="85"/>
    </location>
</feature>
<comment type="caution">
    <text evidence="2">The sequence shown here is derived from an EMBL/GenBank/DDBJ whole genome shotgun (WGS) entry which is preliminary data.</text>
</comment>
<accession>A0ABN0RCM9</accession>
<organism evidence="2 3">
    <name type="scientific">Listeria floridensis FSL S10-1187</name>
    <dbReference type="NCBI Taxonomy" id="1265817"/>
    <lineage>
        <taxon>Bacteria</taxon>
        <taxon>Bacillati</taxon>
        <taxon>Bacillota</taxon>
        <taxon>Bacilli</taxon>
        <taxon>Bacillales</taxon>
        <taxon>Listeriaceae</taxon>
        <taxon>Listeria</taxon>
    </lineage>
</organism>
<name>A0ABN0RCM9_9LIST</name>
<dbReference type="EMBL" id="AODF01000034">
    <property type="protein sequence ID" value="EUJ26955.1"/>
    <property type="molecule type" value="Genomic_DNA"/>
</dbReference>
<feature type="transmembrane region" description="Helical" evidence="1">
    <location>
        <begin position="38"/>
        <end position="59"/>
    </location>
</feature>